<dbReference type="Pfam" id="PF03184">
    <property type="entry name" value="DDE_1"/>
    <property type="match status" value="1"/>
</dbReference>
<dbReference type="GO" id="GO:0006542">
    <property type="term" value="P:glutamine biosynthetic process"/>
    <property type="evidence" value="ECO:0007669"/>
    <property type="project" value="InterPro"/>
</dbReference>
<feature type="domain" description="GS catalytic" evidence="10">
    <location>
        <begin position="447"/>
        <end position="772"/>
    </location>
</feature>
<feature type="compositionally biased region" description="Polar residues" evidence="8">
    <location>
        <begin position="299"/>
        <end position="315"/>
    </location>
</feature>
<dbReference type="InParanoid" id="A0A2Y9DUW4"/>
<dbReference type="SUPFAM" id="SSF55931">
    <property type="entry name" value="Glutamine synthetase/guanido kinase"/>
    <property type="match status" value="1"/>
</dbReference>
<feature type="compositionally biased region" description="Basic and acidic residues" evidence="8">
    <location>
        <begin position="212"/>
        <end position="221"/>
    </location>
</feature>
<dbReference type="STRING" id="127582.A0A2Y9DUW4"/>
<reference evidence="12" key="1">
    <citation type="submission" date="2025-08" db="UniProtKB">
        <authorList>
            <consortium name="RefSeq"/>
        </authorList>
    </citation>
    <scope>IDENTIFICATION</scope>
</reference>
<feature type="region of interest" description="Disordered" evidence="8">
    <location>
        <begin position="265"/>
        <end position="323"/>
    </location>
</feature>
<dbReference type="FunFam" id="3.10.20.70:FF:000007">
    <property type="entry name" value="LOW QUALITY PROTEIN: lengsin"/>
    <property type="match status" value="1"/>
</dbReference>
<protein>
    <recommendedName>
        <fullName evidence="4">Lengsin</fullName>
    </recommendedName>
    <alternativeName>
        <fullName evidence="5">Glutamate-ammonia ligase domain-containing protein 1</fullName>
    </alternativeName>
</protein>
<name>A0A2Y9DUW4_TRIMA</name>
<dbReference type="InterPro" id="IPR008146">
    <property type="entry name" value="Gln_synth_cat_dom"/>
</dbReference>
<proteinExistence type="inferred from homology"/>
<evidence type="ECO:0000256" key="3">
    <source>
        <dbReference type="ARBA" id="ARBA00038790"/>
    </source>
</evidence>
<comment type="subunit">
    <text evidence="3">Dodecamer. Interacts with BFSP2 and VIM.</text>
</comment>
<keyword evidence="11" id="KW-1185">Reference proteome</keyword>
<dbReference type="PANTHER" id="PTHR43407:SF1">
    <property type="entry name" value="LENGSIN"/>
    <property type="match status" value="1"/>
</dbReference>
<dbReference type="AlphaFoldDB" id="A0A2Y9DUW4"/>
<evidence type="ECO:0000256" key="6">
    <source>
        <dbReference type="PROSITE-ProRule" id="PRU01330"/>
    </source>
</evidence>
<dbReference type="InterPro" id="IPR008147">
    <property type="entry name" value="Gln_synt_N"/>
</dbReference>
<dbReference type="SMART" id="SM01230">
    <property type="entry name" value="Gln-synt_C"/>
    <property type="match status" value="1"/>
</dbReference>
<dbReference type="Pfam" id="PF00120">
    <property type="entry name" value="Gln-synt_C"/>
    <property type="match status" value="1"/>
</dbReference>
<dbReference type="InterPro" id="IPR014746">
    <property type="entry name" value="Gln_synth/guanido_kin_cat_dom"/>
</dbReference>
<evidence type="ECO:0000313" key="11">
    <source>
        <dbReference type="Proteomes" id="UP000248480"/>
    </source>
</evidence>
<dbReference type="SUPFAM" id="SSF54368">
    <property type="entry name" value="Glutamine synthetase, N-terminal domain"/>
    <property type="match status" value="1"/>
</dbReference>
<evidence type="ECO:0000256" key="2">
    <source>
        <dbReference type="ARBA" id="ARBA00037583"/>
    </source>
</evidence>
<dbReference type="GO" id="GO:0005737">
    <property type="term" value="C:cytoplasm"/>
    <property type="evidence" value="ECO:0007669"/>
    <property type="project" value="TreeGrafter"/>
</dbReference>
<gene>
    <name evidence="12" type="primary">LGSN</name>
</gene>
<dbReference type="GeneID" id="101341342"/>
<evidence type="ECO:0000256" key="8">
    <source>
        <dbReference type="SAM" id="MobiDB-lite"/>
    </source>
</evidence>
<dbReference type="GO" id="GO:0004356">
    <property type="term" value="F:glutamine synthetase activity"/>
    <property type="evidence" value="ECO:0007669"/>
    <property type="project" value="InterPro"/>
</dbReference>
<dbReference type="PROSITE" id="PS51986">
    <property type="entry name" value="GS_BETA_GRASP"/>
    <property type="match status" value="1"/>
</dbReference>
<dbReference type="CTD" id="51557"/>
<dbReference type="FunFam" id="3.30.590.10:FF:000009">
    <property type="entry name" value="Lengsin, lens protein with glutamine synthetase domain"/>
    <property type="match status" value="1"/>
</dbReference>
<dbReference type="KEGG" id="tmu:101341342"/>
<evidence type="ECO:0000313" key="12">
    <source>
        <dbReference type="RefSeq" id="XP_004381438.1"/>
    </source>
</evidence>
<dbReference type="PANTHER" id="PTHR43407">
    <property type="entry name" value="GLUTAMINE SYNTHETASE"/>
    <property type="match status" value="1"/>
</dbReference>
<dbReference type="InterPro" id="IPR036651">
    <property type="entry name" value="Gln_synt_N_sf"/>
</dbReference>
<dbReference type="GO" id="GO:0016020">
    <property type="term" value="C:membrane"/>
    <property type="evidence" value="ECO:0007669"/>
    <property type="project" value="TreeGrafter"/>
</dbReference>
<evidence type="ECO:0000256" key="4">
    <source>
        <dbReference type="ARBA" id="ARBA00039404"/>
    </source>
</evidence>
<dbReference type="PROSITE" id="PS51987">
    <property type="entry name" value="GS_CATALYTIC"/>
    <property type="match status" value="1"/>
</dbReference>
<evidence type="ECO:0000256" key="7">
    <source>
        <dbReference type="RuleBase" id="RU000384"/>
    </source>
</evidence>
<dbReference type="Gene3D" id="3.30.590.10">
    <property type="entry name" value="Glutamine synthetase/guanido kinase, catalytic domain"/>
    <property type="match status" value="1"/>
</dbReference>
<dbReference type="GO" id="GO:0003676">
    <property type="term" value="F:nucleic acid binding"/>
    <property type="evidence" value="ECO:0007669"/>
    <property type="project" value="InterPro"/>
</dbReference>
<dbReference type="FunCoup" id="A0A2Y9DUW4">
    <property type="interactions" value="90"/>
</dbReference>
<evidence type="ECO:0000256" key="5">
    <source>
        <dbReference type="ARBA" id="ARBA00042675"/>
    </source>
</evidence>
<dbReference type="OrthoDB" id="77835at2759"/>
<comment type="similarity">
    <text evidence="1 6 7">Belongs to the glutamine synthetase family.</text>
</comment>
<evidence type="ECO:0000259" key="10">
    <source>
        <dbReference type="PROSITE" id="PS51987"/>
    </source>
</evidence>
<feature type="region of interest" description="Disordered" evidence="8">
    <location>
        <begin position="194"/>
        <end position="221"/>
    </location>
</feature>
<dbReference type="RefSeq" id="XP_004381438.1">
    <property type="nucleotide sequence ID" value="XM_004381381.1"/>
</dbReference>
<comment type="function">
    <text evidence="2">May act as a component of the cytoskeleton or as a chaperone for the reorganization of intermediate filament proteins during terminal differentiation in the lens. Does not seem to have enzymatic activity.</text>
</comment>
<accession>A0A2Y9DUW4</accession>
<dbReference type="Proteomes" id="UP000248480">
    <property type="component" value="Unplaced"/>
</dbReference>
<sequence length="772" mass="86171">MAPILLGEEHMLEKVIRVEENMGSEEDRQKARCNKGKTWMHTWPISLLTFSVRFRVGTSSKEEKEYRKEGDEVHIYCLKNSIPFEILLILENAPGNPPHVDDLNQEVKVVYLPPNVTAVIQPMDQGAIATFKAYYLQTTFALAIAAIDGTADKDPLSISPQLLYLSHCSPGALRPLHNPSSKVLTLGLAVACQEASPPPQHPSNVLQDTTGDESKETEGCRANKLRRTRKKVTKPHISSTEVGEMDISISEERIRKQMVCNKLGDASKPVVGPGSAESDQPHDDKNSNEQVIVIKPSLPETSVSTSGSEFNLNSNDTDHTRDNTQFPTLPQLFSRIKHIKQETTTNHLQFVRFEATDLHGVSRSKTIPAHFFQEKVIHGVYMPRGYLELIPNPKDNEVNHIRATCFNSDIVLMPELSTFKVLPWAERTARVICDTFTVTGDPLLTSPRYIAKRQLNHLQDSGFSLRSAFIYDFCIFGVPEIITSKTISFPVSPLLNNHEQRFMHELIDGLYQIGANVESFSSYTRPGHMEICFLPEFGISTADNAFTLRTGVKELGRKYNYIASFFIETGFCNSGILSHSLWDVSEKQNVFCSSSGVEGLTMTGKKWLAGLLKHSAALSCLMAPAVSCRKRYSKESKDLKQSVPTTWGYNDNSCAFNIKCHGEKGTRIENKLGSATANPYLVLAATIAAGLDGLQSSDGVLAGPEDSTDFYQPKPSEIPLKLEDALVALEEDQCLRQALGETFIRYFVAMKKYELENQETDAERNKFLEYFI</sequence>
<evidence type="ECO:0000259" key="9">
    <source>
        <dbReference type="PROSITE" id="PS51986"/>
    </source>
</evidence>
<dbReference type="InterPro" id="IPR004875">
    <property type="entry name" value="DDE_SF_endonuclease_dom"/>
</dbReference>
<dbReference type="Gene3D" id="3.10.20.70">
    <property type="entry name" value="Glutamine synthetase, N-terminal domain"/>
    <property type="match status" value="1"/>
</dbReference>
<evidence type="ECO:0000256" key="1">
    <source>
        <dbReference type="ARBA" id="ARBA00009897"/>
    </source>
</evidence>
<organism evidence="11 12">
    <name type="scientific">Trichechus manatus latirostris</name>
    <name type="common">Florida manatee</name>
    <dbReference type="NCBI Taxonomy" id="127582"/>
    <lineage>
        <taxon>Eukaryota</taxon>
        <taxon>Metazoa</taxon>
        <taxon>Chordata</taxon>
        <taxon>Craniata</taxon>
        <taxon>Vertebrata</taxon>
        <taxon>Euteleostomi</taxon>
        <taxon>Mammalia</taxon>
        <taxon>Eutheria</taxon>
        <taxon>Afrotheria</taxon>
        <taxon>Sirenia</taxon>
        <taxon>Trichechidae</taxon>
        <taxon>Trichechus</taxon>
    </lineage>
</organism>
<feature type="domain" description="GS beta-grasp" evidence="9">
    <location>
        <begin position="346"/>
        <end position="440"/>
    </location>
</feature>